<proteinExistence type="inferred from homology"/>
<evidence type="ECO:0000256" key="2">
    <source>
        <dbReference type="ARBA" id="ARBA00022723"/>
    </source>
</evidence>
<evidence type="ECO:0000313" key="6">
    <source>
        <dbReference type="Proteomes" id="UP001268542"/>
    </source>
</evidence>
<dbReference type="EMBL" id="JAVYII010000006">
    <property type="protein sequence ID" value="MDT9594463.1"/>
    <property type="molecule type" value="Genomic_DNA"/>
</dbReference>
<dbReference type="RefSeq" id="WP_315734244.1">
    <property type="nucleotide sequence ID" value="NZ_JAVYII010000006.1"/>
</dbReference>
<feature type="signal peptide" evidence="4">
    <location>
        <begin position="1"/>
        <end position="20"/>
    </location>
</feature>
<evidence type="ECO:0000313" key="5">
    <source>
        <dbReference type="EMBL" id="MDT9594463.1"/>
    </source>
</evidence>
<protein>
    <submittedName>
        <fullName evidence="5">Molybdate ABC transporter substrate-binding protein</fullName>
    </submittedName>
</protein>
<dbReference type="InterPro" id="IPR050682">
    <property type="entry name" value="ModA/WtpA"/>
</dbReference>
<sequence>MRTARALVPLALLLPLAACGGGEDAAGDGDELSGTITVSAAASLTGTFTELAEQFQDEHPDVEVELVFDSSGTLADQANEGAPGDVLATADTASMERAVDAQAGSPVTFATNDLVLVAPIDNPAGIADLSSLDDPSVTYVICVETAPCGGLAQEALEEAGITNEPASLEPDVKATLSRVVADEADAGLVYRTDALAEEDAVVSFDLPTPLATEYPITRLDQSRNPDAAQAFIDLVLSEVGSSVFSEAGFGTP</sequence>
<evidence type="ECO:0000256" key="1">
    <source>
        <dbReference type="ARBA" id="ARBA00009175"/>
    </source>
</evidence>
<dbReference type="Pfam" id="PF13531">
    <property type="entry name" value="SBP_bac_11"/>
    <property type="match status" value="1"/>
</dbReference>
<dbReference type="PANTHER" id="PTHR30632">
    <property type="entry name" value="MOLYBDATE-BINDING PERIPLASMIC PROTEIN"/>
    <property type="match status" value="1"/>
</dbReference>
<evidence type="ECO:0000256" key="4">
    <source>
        <dbReference type="SAM" id="SignalP"/>
    </source>
</evidence>
<dbReference type="NCBIfam" id="TIGR01256">
    <property type="entry name" value="modA"/>
    <property type="match status" value="1"/>
</dbReference>
<keyword evidence="3 4" id="KW-0732">Signal</keyword>
<feature type="chain" id="PRO_5047061571" evidence="4">
    <location>
        <begin position="21"/>
        <end position="252"/>
    </location>
</feature>
<comment type="similarity">
    <text evidence="1">Belongs to the bacterial solute-binding protein ModA family.</text>
</comment>
<keyword evidence="6" id="KW-1185">Reference proteome</keyword>
<dbReference type="InterPro" id="IPR005950">
    <property type="entry name" value="ModA"/>
</dbReference>
<dbReference type="Gene3D" id="3.40.190.10">
    <property type="entry name" value="Periplasmic binding protein-like II"/>
    <property type="match status" value="2"/>
</dbReference>
<gene>
    <name evidence="5" type="primary">modA</name>
    <name evidence="5" type="ORF">RDV89_15370</name>
</gene>
<comment type="caution">
    <text evidence="5">The sequence shown here is derived from an EMBL/GenBank/DDBJ whole genome shotgun (WGS) entry which is preliminary data.</text>
</comment>
<reference evidence="5 6" key="1">
    <citation type="submission" date="2023-08" db="EMBL/GenBank/DDBJ databases">
        <title>Nocardioides seae sp. nov., a bacterium isolated from a soil.</title>
        <authorList>
            <person name="Wang X."/>
        </authorList>
    </citation>
    <scope>NUCLEOTIDE SEQUENCE [LARGE SCALE GENOMIC DNA]</scope>
    <source>
        <strain evidence="5 6">YZH12</strain>
    </source>
</reference>
<accession>A0ABU3PYX1</accession>
<name>A0ABU3PYX1_9ACTN</name>
<dbReference type="PANTHER" id="PTHR30632:SF0">
    <property type="entry name" value="SULFATE-BINDING PROTEIN"/>
    <property type="match status" value="1"/>
</dbReference>
<organism evidence="5 6">
    <name type="scientific">Nocardioides imazamoxiresistens</name>
    <dbReference type="NCBI Taxonomy" id="3231893"/>
    <lineage>
        <taxon>Bacteria</taxon>
        <taxon>Bacillati</taxon>
        <taxon>Actinomycetota</taxon>
        <taxon>Actinomycetes</taxon>
        <taxon>Propionibacteriales</taxon>
        <taxon>Nocardioidaceae</taxon>
        <taxon>Nocardioides</taxon>
    </lineage>
</organism>
<keyword evidence="2" id="KW-0479">Metal-binding</keyword>
<dbReference type="PIRSF" id="PIRSF004846">
    <property type="entry name" value="ModA"/>
    <property type="match status" value="1"/>
</dbReference>
<dbReference type="SUPFAM" id="SSF53850">
    <property type="entry name" value="Periplasmic binding protein-like II"/>
    <property type="match status" value="1"/>
</dbReference>
<evidence type="ECO:0000256" key="3">
    <source>
        <dbReference type="ARBA" id="ARBA00022729"/>
    </source>
</evidence>
<dbReference type="Proteomes" id="UP001268542">
    <property type="component" value="Unassembled WGS sequence"/>
</dbReference>